<dbReference type="Gene3D" id="1.10.4030.10">
    <property type="entry name" value="Porin chaperone SurA, peptide-binding domain"/>
    <property type="match status" value="1"/>
</dbReference>
<evidence type="ECO:0000259" key="14">
    <source>
        <dbReference type="Pfam" id="PF13145"/>
    </source>
</evidence>
<comment type="subcellular location">
    <subcellularLocation>
        <location evidence="1">Cell inner membrane</location>
        <topology evidence="1">Single-pass type II membrane protein</topology>
        <orientation evidence="1">Periplasmic side</orientation>
    </subcellularLocation>
</comment>
<dbReference type="Pfam" id="PF13145">
    <property type="entry name" value="Rotamase_2"/>
    <property type="match status" value="1"/>
</dbReference>
<organism evidence="15 16">
    <name type="scientific">Histidinibacterium aquaticum</name>
    <dbReference type="NCBI Taxonomy" id="2613962"/>
    <lineage>
        <taxon>Bacteria</taxon>
        <taxon>Pseudomonadati</taxon>
        <taxon>Pseudomonadota</taxon>
        <taxon>Alphaproteobacteria</taxon>
        <taxon>Rhodobacterales</taxon>
        <taxon>Paracoccaceae</taxon>
        <taxon>Histidinibacterium</taxon>
    </lineage>
</organism>
<keyword evidence="5" id="KW-0812">Transmembrane</keyword>
<evidence type="ECO:0000256" key="6">
    <source>
        <dbReference type="ARBA" id="ARBA00022989"/>
    </source>
</evidence>
<dbReference type="SUPFAM" id="SSF109998">
    <property type="entry name" value="Triger factor/SurA peptide-binding domain-like"/>
    <property type="match status" value="1"/>
</dbReference>
<evidence type="ECO:0000256" key="13">
    <source>
        <dbReference type="ARBA" id="ARBA00042775"/>
    </source>
</evidence>
<dbReference type="InterPro" id="IPR000297">
    <property type="entry name" value="PPIase_PpiC"/>
</dbReference>
<gene>
    <name evidence="15" type="ORF">F3S47_07705</name>
</gene>
<dbReference type="GO" id="GO:0005886">
    <property type="term" value="C:plasma membrane"/>
    <property type="evidence" value="ECO:0007669"/>
    <property type="project" value="UniProtKB-SubCell"/>
</dbReference>
<dbReference type="EMBL" id="VYQE01000002">
    <property type="protein sequence ID" value="KAA9009130.1"/>
    <property type="molecule type" value="Genomic_DNA"/>
</dbReference>
<protein>
    <recommendedName>
        <fullName evidence="2">Parvulin-like PPIase</fullName>
    </recommendedName>
    <alternativeName>
        <fullName evidence="9">Peptidyl-prolyl cis-trans isomerase plp</fullName>
    </alternativeName>
    <alternativeName>
        <fullName evidence="12">Periplasmic chaperone PpiD</fullName>
    </alternativeName>
    <alternativeName>
        <fullName evidence="13">Periplasmic folding chaperone</fullName>
    </alternativeName>
    <alternativeName>
        <fullName evidence="10">Rotamase plp</fullName>
    </alternativeName>
</protein>
<dbReference type="AlphaFoldDB" id="A0A5J5GLU9"/>
<evidence type="ECO:0000256" key="9">
    <source>
        <dbReference type="ARBA" id="ARBA00030642"/>
    </source>
</evidence>
<evidence type="ECO:0000313" key="15">
    <source>
        <dbReference type="EMBL" id="KAA9009130.1"/>
    </source>
</evidence>
<dbReference type="Proteomes" id="UP000326554">
    <property type="component" value="Unassembled WGS sequence"/>
</dbReference>
<evidence type="ECO:0000256" key="5">
    <source>
        <dbReference type="ARBA" id="ARBA00022692"/>
    </source>
</evidence>
<evidence type="ECO:0000256" key="4">
    <source>
        <dbReference type="ARBA" id="ARBA00022519"/>
    </source>
</evidence>
<evidence type="ECO:0000256" key="1">
    <source>
        <dbReference type="ARBA" id="ARBA00004382"/>
    </source>
</evidence>
<dbReference type="PANTHER" id="PTHR47529:SF1">
    <property type="entry name" value="PERIPLASMIC CHAPERONE PPID"/>
    <property type="match status" value="1"/>
</dbReference>
<keyword evidence="16" id="KW-1185">Reference proteome</keyword>
<keyword evidence="4" id="KW-0997">Cell inner membrane</keyword>
<keyword evidence="3" id="KW-1003">Cell membrane</keyword>
<reference evidence="15 16" key="1">
    <citation type="submission" date="2019-09" db="EMBL/GenBank/DDBJ databases">
        <authorList>
            <person name="Park J.-S."/>
            <person name="Choi H.-J."/>
        </authorList>
    </citation>
    <scope>NUCLEOTIDE SEQUENCE [LARGE SCALE GENOMIC DNA]</scope>
    <source>
        <strain evidence="15 16">176SS1-4</strain>
    </source>
</reference>
<evidence type="ECO:0000256" key="10">
    <source>
        <dbReference type="ARBA" id="ARBA00031484"/>
    </source>
</evidence>
<evidence type="ECO:0000256" key="12">
    <source>
        <dbReference type="ARBA" id="ARBA00040743"/>
    </source>
</evidence>
<comment type="caution">
    <text evidence="15">The sequence shown here is derived from an EMBL/GenBank/DDBJ whole genome shotgun (WGS) entry which is preliminary data.</text>
</comment>
<sequence>MAKQAAKKTATWVILGLLFFGLIGFGATNLSGNVSRVGTVGETEITTQEYARELNQQIRALEQQTGQALPFAQAVQMGIDRAVLQRLVGTHVLDNEAAEMGLSAGDERVAEEIQAIPQFGGTSGFDRQAYAFALDRAGMTEAEFEAGLRDELARTLLQGAVVAAIPEPQAYADAVAAFLGETRSFLWAELTEEDLAEPLPEPTEEQLQSFYEENTDRFQRPERREITYAALTPDMIVDEVEVDEEALEELYQERIDDYVRPERRLVERLVFEDDSAAQQALDRLEEGELDFDTLVTERGLNLANIDLGDVTEDDLGEAGADVFAAETGDVVGPLPSEFGPALFRVNAVLPAQETTFEEARTDLREELAAERARRVIESEEAGMTDLLAGGATVEDLAEQTALELGTISYDAETTEGIAAYAAFRQAAENTAPEDFPEITALEDGGVFALRVDAIRPPEAIPFDETRDAVAEAWRQAELKGRLMARAEELATEVEEAGDFTADMPAANTETGLDRRGFVPNTPPAFLTEVFEMEEGEARVVETGAGAIVVLLTGVSEADPEDETLSEEAQRLAQQAQAGITQDIFDIYTGSLQMRTDVQIDQQAVNAVNSTFR</sequence>
<proteinExistence type="inferred from homology"/>
<name>A0A5J5GLU9_9RHOB</name>
<dbReference type="InterPro" id="IPR027304">
    <property type="entry name" value="Trigger_fact/SurA_dom_sf"/>
</dbReference>
<dbReference type="Pfam" id="PF13624">
    <property type="entry name" value="SurA_N_3"/>
    <property type="match status" value="1"/>
</dbReference>
<feature type="domain" description="PpiC" evidence="14">
    <location>
        <begin position="242"/>
        <end position="360"/>
    </location>
</feature>
<evidence type="ECO:0000313" key="16">
    <source>
        <dbReference type="Proteomes" id="UP000326554"/>
    </source>
</evidence>
<comment type="similarity">
    <text evidence="11">Belongs to the PpiD chaperone family.</text>
</comment>
<keyword evidence="6" id="KW-1133">Transmembrane helix</keyword>
<dbReference type="PANTHER" id="PTHR47529">
    <property type="entry name" value="PEPTIDYL-PROLYL CIS-TRANS ISOMERASE D"/>
    <property type="match status" value="1"/>
</dbReference>
<keyword evidence="8" id="KW-0143">Chaperone</keyword>
<accession>A0A5J5GLU9</accession>
<dbReference type="RefSeq" id="WP_150444663.1">
    <property type="nucleotide sequence ID" value="NZ_VYQE01000002.1"/>
</dbReference>
<dbReference type="GO" id="GO:0003755">
    <property type="term" value="F:peptidyl-prolyl cis-trans isomerase activity"/>
    <property type="evidence" value="ECO:0007669"/>
    <property type="project" value="InterPro"/>
</dbReference>
<keyword evidence="15" id="KW-0413">Isomerase</keyword>
<dbReference type="Gene3D" id="3.10.50.40">
    <property type="match status" value="1"/>
</dbReference>
<evidence type="ECO:0000256" key="2">
    <source>
        <dbReference type="ARBA" id="ARBA00018370"/>
    </source>
</evidence>
<dbReference type="InterPro" id="IPR046357">
    <property type="entry name" value="PPIase_dom_sf"/>
</dbReference>
<evidence type="ECO:0000256" key="11">
    <source>
        <dbReference type="ARBA" id="ARBA00038408"/>
    </source>
</evidence>
<keyword evidence="7" id="KW-0472">Membrane</keyword>
<evidence type="ECO:0000256" key="3">
    <source>
        <dbReference type="ARBA" id="ARBA00022475"/>
    </source>
</evidence>
<evidence type="ECO:0000256" key="7">
    <source>
        <dbReference type="ARBA" id="ARBA00023136"/>
    </source>
</evidence>
<dbReference type="InterPro" id="IPR052029">
    <property type="entry name" value="PpiD_chaperone"/>
</dbReference>
<dbReference type="SUPFAM" id="SSF54534">
    <property type="entry name" value="FKBP-like"/>
    <property type="match status" value="1"/>
</dbReference>
<evidence type="ECO:0000256" key="8">
    <source>
        <dbReference type="ARBA" id="ARBA00023186"/>
    </source>
</evidence>